<reference evidence="1 2" key="1">
    <citation type="submission" date="2017-06" db="EMBL/GenBank/DDBJ databases">
        <authorList>
            <person name="Kim H.J."/>
            <person name="Triplett B.A."/>
        </authorList>
    </citation>
    <scope>NUCLEOTIDE SEQUENCE [LARGE SCALE GENOMIC DNA]</scope>
    <source>
        <strain evidence="1 2">DSM 25597</strain>
    </source>
</reference>
<dbReference type="Proteomes" id="UP000198379">
    <property type="component" value="Unassembled WGS sequence"/>
</dbReference>
<gene>
    <name evidence="1" type="ORF">SAMN06265376_11046</name>
</gene>
<dbReference type="AlphaFoldDB" id="A0A239D969"/>
<evidence type="ECO:0000313" key="2">
    <source>
        <dbReference type="Proteomes" id="UP000198379"/>
    </source>
</evidence>
<protein>
    <submittedName>
        <fullName evidence="1">Uncharacterized protein</fullName>
    </submittedName>
</protein>
<name>A0A239D969_9FLAO</name>
<accession>A0A239D969</accession>
<organism evidence="1 2">
    <name type="scientific">Dokdonia pacifica</name>
    <dbReference type="NCBI Taxonomy" id="1627892"/>
    <lineage>
        <taxon>Bacteria</taxon>
        <taxon>Pseudomonadati</taxon>
        <taxon>Bacteroidota</taxon>
        <taxon>Flavobacteriia</taxon>
        <taxon>Flavobacteriales</taxon>
        <taxon>Flavobacteriaceae</taxon>
        <taxon>Dokdonia</taxon>
    </lineage>
</organism>
<dbReference type="EMBL" id="FZNY01000010">
    <property type="protein sequence ID" value="SNS28672.1"/>
    <property type="molecule type" value="Genomic_DNA"/>
</dbReference>
<evidence type="ECO:0000313" key="1">
    <source>
        <dbReference type="EMBL" id="SNS28672.1"/>
    </source>
</evidence>
<proteinExistence type="predicted"/>
<keyword evidence="2" id="KW-1185">Reference proteome</keyword>
<dbReference type="RefSeq" id="WP_089373671.1">
    <property type="nucleotide sequence ID" value="NZ_BMEP01000010.1"/>
</dbReference>
<sequence>MPQYSWKKEFLSLETDLYVDDKIIGNFYFGAFLKSYIELLENNYTVKKINIWSRVYEVYKNEEQTPIAKLTFPFWGLSAKIEYNNTVYKMTYRTSLFLFHFNVYHQNQSIYSYDASKYRGHIKVTEKEDPFLIMLGLYCHARIRRNH</sequence>